<evidence type="ECO:0000256" key="4">
    <source>
        <dbReference type="ARBA" id="ARBA00022679"/>
    </source>
</evidence>
<dbReference type="HAMAP" id="MF_02079">
    <property type="entry name" value="PGT_RodA"/>
    <property type="match status" value="1"/>
</dbReference>
<keyword evidence="7 11" id="KW-0573">Peptidoglycan synthesis</keyword>
<evidence type="ECO:0000313" key="12">
    <source>
        <dbReference type="EMBL" id="NIY73733.1"/>
    </source>
</evidence>
<evidence type="ECO:0000313" key="13">
    <source>
        <dbReference type="Proteomes" id="UP000709466"/>
    </source>
</evidence>
<feature type="transmembrane region" description="Helical" evidence="11">
    <location>
        <begin position="170"/>
        <end position="191"/>
    </location>
</feature>
<evidence type="ECO:0000256" key="8">
    <source>
        <dbReference type="ARBA" id="ARBA00022989"/>
    </source>
</evidence>
<keyword evidence="11" id="KW-0997">Cell inner membrane</keyword>
<comment type="caution">
    <text evidence="12">The sequence shown here is derived from an EMBL/GenBank/DDBJ whole genome shotgun (WGS) entry which is preliminary data.</text>
</comment>
<dbReference type="EMBL" id="JAATOP010000013">
    <property type="protein sequence ID" value="NIY73733.1"/>
    <property type="molecule type" value="Genomic_DNA"/>
</dbReference>
<dbReference type="Proteomes" id="UP000709466">
    <property type="component" value="Unassembled WGS sequence"/>
</dbReference>
<evidence type="ECO:0000256" key="10">
    <source>
        <dbReference type="ARBA" id="ARBA00023316"/>
    </source>
</evidence>
<evidence type="ECO:0000256" key="1">
    <source>
        <dbReference type="ARBA" id="ARBA00004141"/>
    </source>
</evidence>
<keyword evidence="13" id="KW-1185">Reference proteome</keyword>
<evidence type="ECO:0000256" key="11">
    <source>
        <dbReference type="HAMAP-Rule" id="MF_02079"/>
    </source>
</evidence>
<evidence type="ECO:0000256" key="6">
    <source>
        <dbReference type="ARBA" id="ARBA00022960"/>
    </source>
</evidence>
<dbReference type="NCBIfam" id="TIGR02210">
    <property type="entry name" value="rodA_shape"/>
    <property type="match status" value="1"/>
</dbReference>
<feature type="transmembrane region" description="Helical" evidence="11">
    <location>
        <begin position="319"/>
        <end position="346"/>
    </location>
</feature>
<evidence type="ECO:0000256" key="9">
    <source>
        <dbReference type="ARBA" id="ARBA00023136"/>
    </source>
</evidence>
<reference evidence="12 13" key="1">
    <citation type="submission" date="2020-03" db="EMBL/GenBank/DDBJ databases">
        <title>Bacterial isolates of synthetic phycosphere.</title>
        <authorList>
            <person name="Fu H."/>
            <person name="Moran M.A."/>
        </authorList>
    </citation>
    <scope>NUCLEOTIDE SEQUENCE [LARGE SCALE GENOMIC DNA]</scope>
    <source>
        <strain evidence="12 13">HF1</strain>
    </source>
</reference>
<dbReference type="InterPro" id="IPR011923">
    <property type="entry name" value="RodA/MrdB"/>
</dbReference>
<keyword evidence="5 11" id="KW-0812">Transmembrane</keyword>
<feature type="transmembrane region" description="Helical" evidence="11">
    <location>
        <begin position="352"/>
        <end position="370"/>
    </location>
</feature>
<feature type="transmembrane region" description="Helical" evidence="11">
    <location>
        <begin position="20"/>
        <end position="44"/>
    </location>
</feature>
<keyword evidence="8 11" id="KW-1133">Transmembrane helix</keyword>
<dbReference type="PANTHER" id="PTHR30474:SF1">
    <property type="entry name" value="PEPTIDOGLYCAN GLYCOSYLTRANSFERASE MRDB"/>
    <property type="match status" value="1"/>
</dbReference>
<comment type="pathway">
    <text evidence="11">Cell wall biogenesis; peptidoglycan biosynthesis.</text>
</comment>
<keyword evidence="3 11" id="KW-0328">Glycosyltransferase</keyword>
<keyword evidence="2 11" id="KW-1003">Cell membrane</keyword>
<dbReference type="InterPro" id="IPR001182">
    <property type="entry name" value="FtsW/RodA"/>
</dbReference>
<feature type="transmembrane region" description="Helical" evidence="11">
    <location>
        <begin position="56"/>
        <end position="76"/>
    </location>
</feature>
<comment type="catalytic activity">
    <reaction evidence="11">
        <text>[GlcNAc-(1-&gt;4)-Mur2Ac(oyl-L-Ala-gamma-D-Glu-L-Lys-D-Ala-D-Ala)](n)-di-trans,octa-cis-undecaprenyl diphosphate + beta-D-GlcNAc-(1-&gt;4)-Mur2Ac(oyl-L-Ala-gamma-D-Glu-L-Lys-D-Ala-D-Ala)-di-trans,octa-cis-undecaprenyl diphosphate = [GlcNAc-(1-&gt;4)-Mur2Ac(oyl-L-Ala-gamma-D-Glu-L-Lys-D-Ala-D-Ala)](n+1)-di-trans,octa-cis-undecaprenyl diphosphate + di-trans,octa-cis-undecaprenyl diphosphate + H(+)</text>
        <dbReference type="Rhea" id="RHEA:23708"/>
        <dbReference type="Rhea" id="RHEA-COMP:9602"/>
        <dbReference type="Rhea" id="RHEA-COMP:9603"/>
        <dbReference type="ChEBI" id="CHEBI:15378"/>
        <dbReference type="ChEBI" id="CHEBI:58405"/>
        <dbReference type="ChEBI" id="CHEBI:60033"/>
        <dbReference type="ChEBI" id="CHEBI:78435"/>
        <dbReference type="EC" id="2.4.99.28"/>
    </reaction>
</comment>
<evidence type="ECO:0000256" key="3">
    <source>
        <dbReference type="ARBA" id="ARBA00022676"/>
    </source>
</evidence>
<dbReference type="PANTHER" id="PTHR30474">
    <property type="entry name" value="CELL CYCLE PROTEIN"/>
    <property type="match status" value="1"/>
</dbReference>
<comment type="function">
    <text evidence="11">Peptidoglycan polymerase that is essential for cell wall elongation.</text>
</comment>
<feature type="transmembrane region" description="Helical" evidence="11">
    <location>
        <begin position="111"/>
        <end position="134"/>
    </location>
</feature>
<dbReference type="EC" id="2.4.99.28" evidence="11"/>
<proteinExistence type="inferred from homology"/>
<protein>
    <recommendedName>
        <fullName evidence="11">Peptidoglycan glycosyltransferase MrdB</fullName>
        <shortName evidence="11">PGT</shortName>
        <ecNumber evidence="11">2.4.99.28</ecNumber>
    </recommendedName>
    <alternativeName>
        <fullName evidence="11">Cell elongation protein RodA</fullName>
    </alternativeName>
    <alternativeName>
        <fullName evidence="11">Cell wall polymerase</fullName>
    </alternativeName>
    <alternativeName>
        <fullName evidence="11">Peptidoglycan polymerase</fullName>
        <shortName evidence="11">PG polymerase</shortName>
    </alternativeName>
</protein>
<gene>
    <name evidence="11 12" type="primary">rodA</name>
    <name evidence="11" type="synonym">mrdB</name>
    <name evidence="12" type="ORF">HCZ30_14970</name>
</gene>
<feature type="transmembrane region" description="Helical" evidence="11">
    <location>
        <begin position="286"/>
        <end position="307"/>
    </location>
</feature>
<evidence type="ECO:0000256" key="5">
    <source>
        <dbReference type="ARBA" id="ARBA00022692"/>
    </source>
</evidence>
<dbReference type="RefSeq" id="WP_167639120.1">
    <property type="nucleotide sequence ID" value="NZ_JAATOP010000013.1"/>
</dbReference>
<keyword evidence="10 11" id="KW-0961">Cell wall biogenesis/degradation</keyword>
<sequence length="379" mass="41424">MSLLESSYKNVPTGIRKLLYVNWAIVLLTIAIACAGFLMLYSVAGGSVEPWLDPQLNRFGFGLFLMIAIGMVPIWFWRNVSAVGYIISLLLLVAVELFGEVRMGAQRWINLGFMVLQPSELAKITLVMFLAAYYDWLPLAKRSRPLWIAIPLAAVLVPTFLVFKQPDLGTALLLAVGGGTIIWLAGVHWAYFAVVVSAGIGTIWAVFESKGTSWQLLKDYQYDRINIFLDPSQDPLGAGYHITQAKIALGSGGVTGRGFMQGTQSGLDFLPEAHTDFIFTTLAEEFGFIGATTLLALYLLLIGFCFASALQNRDRFSSLLTLGISMTFFLYFAVNMAMVMGLAPVVGVPLPLVSYGGSAMLVLMVGFGLVQSAHIHRPR</sequence>
<accession>A0ABX0W059</accession>
<keyword evidence="6 11" id="KW-0133">Cell shape</keyword>
<evidence type="ECO:0000256" key="7">
    <source>
        <dbReference type="ARBA" id="ARBA00022984"/>
    </source>
</evidence>
<dbReference type="InterPro" id="IPR018365">
    <property type="entry name" value="Cell_cycle_FtsW-rel_CS"/>
</dbReference>
<feature type="transmembrane region" description="Helical" evidence="11">
    <location>
        <begin position="146"/>
        <end position="163"/>
    </location>
</feature>
<evidence type="ECO:0000256" key="2">
    <source>
        <dbReference type="ARBA" id="ARBA00022475"/>
    </source>
</evidence>
<keyword evidence="4 11" id="KW-0808">Transferase</keyword>
<dbReference type="Pfam" id="PF01098">
    <property type="entry name" value="FTSW_RODA_SPOVE"/>
    <property type="match status" value="1"/>
</dbReference>
<comment type="similarity">
    <text evidence="11">Belongs to the SEDS family. MrdB/RodA subfamily.</text>
</comment>
<dbReference type="PROSITE" id="PS00428">
    <property type="entry name" value="FTSW_RODA_SPOVE"/>
    <property type="match status" value="1"/>
</dbReference>
<comment type="subcellular location">
    <subcellularLocation>
        <location evidence="11">Cell inner membrane</location>
        <topology evidence="11">Multi-pass membrane protein</topology>
    </subcellularLocation>
    <subcellularLocation>
        <location evidence="1">Membrane</location>
        <topology evidence="1">Multi-pass membrane protein</topology>
    </subcellularLocation>
</comment>
<name>A0ABX0W059_9RHOB</name>
<feature type="transmembrane region" description="Helical" evidence="11">
    <location>
        <begin position="82"/>
        <end position="99"/>
    </location>
</feature>
<keyword evidence="9 11" id="KW-0472">Membrane</keyword>
<organism evidence="12 13">
    <name type="scientific">Marivivens donghaensis</name>
    <dbReference type="NCBI Taxonomy" id="1699413"/>
    <lineage>
        <taxon>Bacteria</taxon>
        <taxon>Pseudomonadati</taxon>
        <taxon>Pseudomonadota</taxon>
        <taxon>Alphaproteobacteria</taxon>
        <taxon>Rhodobacterales</taxon>
        <taxon>Paracoccaceae</taxon>
        <taxon>Marivivens group</taxon>
        <taxon>Marivivens</taxon>
    </lineage>
</organism>